<dbReference type="NCBIfam" id="TIGR00229">
    <property type="entry name" value="sensory_box"/>
    <property type="match status" value="1"/>
</dbReference>
<feature type="domain" description="Histidine kinase" evidence="14">
    <location>
        <begin position="319"/>
        <end position="529"/>
    </location>
</feature>
<dbReference type="AlphaFoldDB" id="A0A841RBH5"/>
<protein>
    <recommendedName>
        <fullName evidence="3">histidine kinase</fullName>
        <ecNumber evidence="3">2.7.13.3</ecNumber>
    </recommendedName>
</protein>
<evidence type="ECO:0000259" key="14">
    <source>
        <dbReference type="PROSITE" id="PS50109"/>
    </source>
</evidence>
<dbReference type="InterPro" id="IPR036890">
    <property type="entry name" value="HATPase_C_sf"/>
</dbReference>
<dbReference type="SMART" id="SM00091">
    <property type="entry name" value="PAS"/>
    <property type="match status" value="1"/>
</dbReference>
<keyword evidence="9 13" id="KW-1133">Transmembrane helix</keyword>
<sequence length="529" mass="60225">MRERLRSILKDPAERIRVIAMLSISISIITIGIVLTVKNVVEGDQSINPLYIASVIVTVLFVVLLLFSYSKFLSSVFFISFTIVIAFQILTGDFYEYQTLYLAVLITGSYFFMEDRYAYAIILIALLSFVFLFLFKENPGDYSPDMFPISLFTLILISIYTSLNIWVHKLYIKELTRNRDDLEKEVNSRTEELKKAKEYAEFLFRKSPVAIYSIDSSKRIVDVNEMAELITGYKQDEIAGKTADILNPEKEDNNPLFSGKNLKENETVIVTGKGEKRIIERHRLEVKGSSDTDIRYIESFTDLTSMKQLEIFKEDMEGVMRHDLKTPLNSIIGFTRLLLQDESISRESRDYLRIISNSGKNMLNLINQSLILYKIESGTYEPAFQKVDVLSIIRDIMGELNLQALEKECTFVLHTDRKEFQLSSEHTLLYMIFSNLMKNALEASPRNDSITISVKSGEGYTVTIHNGGVIPHSIRNTFFEKYVTSSKKNGTGLGTYSARIAASVIGATLDFTTDETNGTNLNIHFPAML</sequence>
<keyword evidence="12" id="KW-0175">Coiled coil</keyword>
<evidence type="ECO:0000256" key="12">
    <source>
        <dbReference type="SAM" id="Coils"/>
    </source>
</evidence>
<comment type="subcellular location">
    <subcellularLocation>
        <location evidence="2">Membrane</location>
        <topology evidence="2">Multi-pass membrane protein</topology>
    </subcellularLocation>
</comment>
<feature type="transmembrane region" description="Helical" evidence="13">
    <location>
        <begin position="16"/>
        <end position="37"/>
    </location>
</feature>
<dbReference type="CDD" id="cd00130">
    <property type="entry name" value="PAS"/>
    <property type="match status" value="1"/>
</dbReference>
<dbReference type="GO" id="GO:0016020">
    <property type="term" value="C:membrane"/>
    <property type="evidence" value="ECO:0007669"/>
    <property type="project" value="UniProtKB-SubCell"/>
</dbReference>
<evidence type="ECO:0000256" key="6">
    <source>
        <dbReference type="ARBA" id="ARBA00022741"/>
    </source>
</evidence>
<keyword evidence="11 13" id="KW-0472">Membrane</keyword>
<dbReference type="SMART" id="SM00387">
    <property type="entry name" value="HATPase_c"/>
    <property type="match status" value="1"/>
</dbReference>
<evidence type="ECO:0000256" key="11">
    <source>
        <dbReference type="ARBA" id="ARBA00023136"/>
    </source>
</evidence>
<dbReference type="EMBL" id="JACHGJ010000002">
    <property type="protein sequence ID" value="MBB6479762.1"/>
    <property type="molecule type" value="Genomic_DNA"/>
</dbReference>
<reference evidence="16 17" key="1">
    <citation type="submission" date="2020-08" db="EMBL/GenBank/DDBJ databases">
        <title>Genomic Encyclopedia of Type Strains, Phase IV (KMG-IV): sequencing the most valuable type-strain genomes for metagenomic binning, comparative biology and taxonomic classification.</title>
        <authorList>
            <person name="Goeker M."/>
        </authorList>
    </citation>
    <scope>NUCLEOTIDE SEQUENCE [LARGE SCALE GENOMIC DNA]</scope>
    <source>
        <strain evidence="16 17">DSM 2461</strain>
    </source>
</reference>
<evidence type="ECO:0000256" key="9">
    <source>
        <dbReference type="ARBA" id="ARBA00022989"/>
    </source>
</evidence>
<keyword evidence="7" id="KW-0418">Kinase</keyword>
<gene>
    <name evidence="16" type="ORF">HNR50_001420</name>
</gene>
<dbReference type="Pfam" id="PF13426">
    <property type="entry name" value="PAS_9"/>
    <property type="match status" value="1"/>
</dbReference>
<feature type="transmembrane region" description="Helical" evidence="13">
    <location>
        <begin position="72"/>
        <end position="89"/>
    </location>
</feature>
<dbReference type="GO" id="GO:0030295">
    <property type="term" value="F:protein kinase activator activity"/>
    <property type="evidence" value="ECO:0007669"/>
    <property type="project" value="TreeGrafter"/>
</dbReference>
<dbReference type="SUPFAM" id="SSF47384">
    <property type="entry name" value="Homodimeric domain of signal transducing histidine kinase"/>
    <property type="match status" value="1"/>
</dbReference>
<evidence type="ECO:0000256" key="3">
    <source>
        <dbReference type="ARBA" id="ARBA00012438"/>
    </source>
</evidence>
<keyword evidence="6" id="KW-0547">Nucleotide-binding</keyword>
<evidence type="ECO:0000256" key="13">
    <source>
        <dbReference type="SAM" id="Phobius"/>
    </source>
</evidence>
<evidence type="ECO:0000256" key="1">
    <source>
        <dbReference type="ARBA" id="ARBA00000085"/>
    </source>
</evidence>
<dbReference type="Gene3D" id="1.10.287.130">
    <property type="match status" value="1"/>
</dbReference>
<dbReference type="PROSITE" id="PS50109">
    <property type="entry name" value="HIS_KIN"/>
    <property type="match status" value="1"/>
</dbReference>
<dbReference type="PANTHER" id="PTHR42878">
    <property type="entry name" value="TWO-COMPONENT HISTIDINE KINASE"/>
    <property type="match status" value="1"/>
</dbReference>
<dbReference type="InterPro" id="IPR003661">
    <property type="entry name" value="HisK_dim/P_dom"/>
</dbReference>
<dbReference type="InterPro" id="IPR050351">
    <property type="entry name" value="BphY/WalK/GraS-like"/>
</dbReference>
<feature type="transmembrane region" description="Helical" evidence="13">
    <location>
        <begin position="95"/>
        <end position="112"/>
    </location>
</feature>
<dbReference type="InterPro" id="IPR035965">
    <property type="entry name" value="PAS-like_dom_sf"/>
</dbReference>
<dbReference type="GO" id="GO:0000155">
    <property type="term" value="F:phosphorelay sensor kinase activity"/>
    <property type="evidence" value="ECO:0007669"/>
    <property type="project" value="InterPro"/>
</dbReference>
<dbReference type="PANTHER" id="PTHR42878:SF7">
    <property type="entry name" value="SENSOR HISTIDINE KINASE GLRK"/>
    <property type="match status" value="1"/>
</dbReference>
<organism evidence="16 17">
    <name type="scientific">Spirochaeta isovalerica</name>
    <dbReference type="NCBI Taxonomy" id="150"/>
    <lineage>
        <taxon>Bacteria</taxon>
        <taxon>Pseudomonadati</taxon>
        <taxon>Spirochaetota</taxon>
        <taxon>Spirochaetia</taxon>
        <taxon>Spirochaetales</taxon>
        <taxon>Spirochaetaceae</taxon>
        <taxon>Spirochaeta</taxon>
    </lineage>
</organism>
<accession>A0A841RBH5</accession>
<feature type="domain" description="PAS" evidence="15">
    <location>
        <begin position="196"/>
        <end position="249"/>
    </location>
</feature>
<dbReference type="InterPro" id="IPR036097">
    <property type="entry name" value="HisK_dim/P_sf"/>
</dbReference>
<dbReference type="InterPro" id="IPR000014">
    <property type="entry name" value="PAS"/>
</dbReference>
<keyword evidence="4" id="KW-0808">Transferase</keyword>
<keyword evidence="5 13" id="KW-0812">Transmembrane</keyword>
<dbReference type="Proteomes" id="UP000587760">
    <property type="component" value="Unassembled WGS sequence"/>
</dbReference>
<dbReference type="GO" id="GO:0000156">
    <property type="term" value="F:phosphorelay response regulator activity"/>
    <property type="evidence" value="ECO:0007669"/>
    <property type="project" value="TreeGrafter"/>
</dbReference>
<dbReference type="SMART" id="SM00388">
    <property type="entry name" value="HisKA"/>
    <property type="match status" value="1"/>
</dbReference>
<evidence type="ECO:0000256" key="10">
    <source>
        <dbReference type="ARBA" id="ARBA00023012"/>
    </source>
</evidence>
<dbReference type="Gene3D" id="3.30.565.10">
    <property type="entry name" value="Histidine kinase-like ATPase, C-terminal domain"/>
    <property type="match status" value="1"/>
</dbReference>
<dbReference type="InterPro" id="IPR003594">
    <property type="entry name" value="HATPase_dom"/>
</dbReference>
<keyword evidence="17" id="KW-1185">Reference proteome</keyword>
<evidence type="ECO:0000313" key="16">
    <source>
        <dbReference type="EMBL" id="MBB6479762.1"/>
    </source>
</evidence>
<evidence type="ECO:0000256" key="7">
    <source>
        <dbReference type="ARBA" id="ARBA00022777"/>
    </source>
</evidence>
<dbReference type="SUPFAM" id="SSF55785">
    <property type="entry name" value="PYP-like sensor domain (PAS domain)"/>
    <property type="match status" value="1"/>
</dbReference>
<evidence type="ECO:0000313" key="17">
    <source>
        <dbReference type="Proteomes" id="UP000587760"/>
    </source>
</evidence>
<dbReference type="EC" id="2.7.13.3" evidence="3"/>
<dbReference type="SUPFAM" id="SSF55874">
    <property type="entry name" value="ATPase domain of HSP90 chaperone/DNA topoisomerase II/histidine kinase"/>
    <property type="match status" value="1"/>
</dbReference>
<keyword evidence="8" id="KW-0067">ATP-binding</keyword>
<evidence type="ECO:0000256" key="2">
    <source>
        <dbReference type="ARBA" id="ARBA00004141"/>
    </source>
</evidence>
<evidence type="ECO:0000256" key="5">
    <source>
        <dbReference type="ARBA" id="ARBA00022692"/>
    </source>
</evidence>
<proteinExistence type="predicted"/>
<feature type="transmembrane region" description="Helical" evidence="13">
    <location>
        <begin position="147"/>
        <end position="167"/>
    </location>
</feature>
<name>A0A841RBH5_9SPIO</name>
<evidence type="ECO:0000256" key="4">
    <source>
        <dbReference type="ARBA" id="ARBA00022679"/>
    </source>
</evidence>
<dbReference type="Gene3D" id="3.30.450.20">
    <property type="entry name" value="PAS domain"/>
    <property type="match status" value="1"/>
</dbReference>
<dbReference type="GO" id="GO:0005524">
    <property type="term" value="F:ATP binding"/>
    <property type="evidence" value="ECO:0007669"/>
    <property type="project" value="UniProtKB-KW"/>
</dbReference>
<comment type="caution">
    <text evidence="16">The sequence shown here is derived from an EMBL/GenBank/DDBJ whole genome shotgun (WGS) entry which is preliminary data.</text>
</comment>
<feature type="coiled-coil region" evidence="12">
    <location>
        <begin position="172"/>
        <end position="199"/>
    </location>
</feature>
<keyword evidence="10" id="KW-0902">Two-component regulatory system</keyword>
<dbReference type="PROSITE" id="PS50112">
    <property type="entry name" value="PAS"/>
    <property type="match status" value="1"/>
</dbReference>
<dbReference type="Pfam" id="PF02518">
    <property type="entry name" value="HATPase_c"/>
    <property type="match status" value="1"/>
</dbReference>
<dbReference type="RefSeq" id="WP_184745278.1">
    <property type="nucleotide sequence ID" value="NZ_JACHGJ010000002.1"/>
</dbReference>
<dbReference type="GO" id="GO:0007234">
    <property type="term" value="P:osmosensory signaling via phosphorelay pathway"/>
    <property type="evidence" value="ECO:0007669"/>
    <property type="project" value="TreeGrafter"/>
</dbReference>
<dbReference type="InterPro" id="IPR005467">
    <property type="entry name" value="His_kinase_dom"/>
</dbReference>
<dbReference type="Pfam" id="PF00512">
    <property type="entry name" value="HisKA"/>
    <property type="match status" value="1"/>
</dbReference>
<dbReference type="CDD" id="cd00082">
    <property type="entry name" value="HisKA"/>
    <property type="match status" value="1"/>
</dbReference>
<comment type="catalytic activity">
    <reaction evidence="1">
        <text>ATP + protein L-histidine = ADP + protein N-phospho-L-histidine.</text>
        <dbReference type="EC" id="2.7.13.3"/>
    </reaction>
</comment>
<evidence type="ECO:0000259" key="15">
    <source>
        <dbReference type="PROSITE" id="PS50112"/>
    </source>
</evidence>
<feature type="transmembrane region" description="Helical" evidence="13">
    <location>
        <begin position="117"/>
        <end position="135"/>
    </location>
</feature>
<feature type="transmembrane region" description="Helical" evidence="13">
    <location>
        <begin position="49"/>
        <end position="67"/>
    </location>
</feature>
<evidence type="ECO:0000256" key="8">
    <source>
        <dbReference type="ARBA" id="ARBA00022840"/>
    </source>
</evidence>